<reference evidence="2" key="1">
    <citation type="journal article" date="2013" name="Science">
        <title>The Amborella genome and the evolution of flowering plants.</title>
        <authorList>
            <consortium name="Amborella Genome Project"/>
        </authorList>
    </citation>
    <scope>NUCLEOTIDE SEQUENCE [LARGE SCALE GENOMIC DNA]</scope>
</reference>
<dbReference type="EMBL" id="KI396903">
    <property type="protein sequence ID" value="ERM96777.1"/>
    <property type="molecule type" value="Genomic_DNA"/>
</dbReference>
<evidence type="ECO:0000313" key="2">
    <source>
        <dbReference type="Proteomes" id="UP000017836"/>
    </source>
</evidence>
<keyword evidence="2" id="KW-1185">Reference proteome</keyword>
<dbReference type="AlphaFoldDB" id="W1NLQ7"/>
<sequence>MPDISQEEKWLPIPQQRRHKVKFSEIDGGFCRVNCRPSFSNAKPLKGRETLVLGSSPSSPPSLAL</sequence>
<name>W1NLQ7_AMBTC</name>
<proteinExistence type="predicted"/>
<accession>W1NLQ7</accession>
<dbReference type="Gramene" id="ERM96777">
    <property type="protein sequence ID" value="ERM96777"/>
    <property type="gene ID" value="AMTR_s01143p00007110"/>
</dbReference>
<organism evidence="1 2">
    <name type="scientific">Amborella trichopoda</name>
    <dbReference type="NCBI Taxonomy" id="13333"/>
    <lineage>
        <taxon>Eukaryota</taxon>
        <taxon>Viridiplantae</taxon>
        <taxon>Streptophyta</taxon>
        <taxon>Embryophyta</taxon>
        <taxon>Tracheophyta</taxon>
        <taxon>Spermatophyta</taxon>
        <taxon>Magnoliopsida</taxon>
        <taxon>Amborellales</taxon>
        <taxon>Amborellaceae</taxon>
        <taxon>Amborella</taxon>
    </lineage>
</organism>
<dbReference type="Proteomes" id="UP000017836">
    <property type="component" value="Unassembled WGS sequence"/>
</dbReference>
<protein>
    <submittedName>
        <fullName evidence="1">Uncharacterized protein</fullName>
    </submittedName>
</protein>
<evidence type="ECO:0000313" key="1">
    <source>
        <dbReference type="EMBL" id="ERM96777.1"/>
    </source>
</evidence>
<dbReference type="HOGENOM" id="CLU_2852683_0_0_1"/>
<gene>
    <name evidence="1" type="ORF">AMTR_s01143p00007110</name>
</gene>